<dbReference type="Proteomes" id="UP000182814">
    <property type="component" value="Chromosome I"/>
</dbReference>
<dbReference type="Gene3D" id="3.40.50.300">
    <property type="entry name" value="P-loop containing nucleotide triphosphate hydrolases"/>
    <property type="match status" value="1"/>
</dbReference>
<dbReference type="GO" id="GO:0000160">
    <property type="term" value="P:phosphorelay signal transduction system"/>
    <property type="evidence" value="ECO:0007669"/>
    <property type="project" value="InterPro"/>
</dbReference>
<dbReference type="InterPro" id="IPR049945">
    <property type="entry name" value="AAA_22"/>
</dbReference>
<dbReference type="SMART" id="SM00382">
    <property type="entry name" value="AAA"/>
    <property type="match status" value="1"/>
</dbReference>
<evidence type="ECO:0000256" key="1">
    <source>
        <dbReference type="ARBA" id="ARBA00023125"/>
    </source>
</evidence>
<accession>A0A0J6KBB1</accession>
<dbReference type="Gene3D" id="1.10.10.10">
    <property type="entry name" value="Winged helix-like DNA-binding domain superfamily/Winged helix DNA-binding domain"/>
    <property type="match status" value="1"/>
</dbReference>
<dbReference type="GO" id="GO:0006355">
    <property type="term" value="P:regulation of DNA-templated transcription"/>
    <property type="evidence" value="ECO:0007669"/>
    <property type="project" value="InterPro"/>
</dbReference>
<dbReference type="Gene3D" id="1.25.40.10">
    <property type="entry name" value="Tetratricopeptide repeat domain"/>
    <property type="match status" value="1"/>
</dbReference>
<dbReference type="Pfam" id="PF13401">
    <property type="entry name" value="AAA_22"/>
    <property type="match status" value="1"/>
</dbReference>
<dbReference type="InterPro" id="IPR058852">
    <property type="entry name" value="HTH_77"/>
</dbReference>
<dbReference type="SUPFAM" id="SSF52540">
    <property type="entry name" value="P-loop containing nucleoside triphosphate hydrolases"/>
    <property type="match status" value="1"/>
</dbReference>
<reference evidence="4 7" key="3">
    <citation type="submission" date="2019-09" db="EMBL/GenBank/DDBJ databases">
        <title>Draft genome sequences of 48 bacterial type strains from the CCUG.</title>
        <authorList>
            <person name="Tunovic T."/>
            <person name="Pineiro-Iglesias B."/>
            <person name="Unosson C."/>
            <person name="Inganas E."/>
            <person name="Ohlen M."/>
            <person name="Cardew S."/>
            <person name="Jensie-Markopoulos S."/>
            <person name="Salva-Serra F."/>
            <person name="Jaen-Luchoro D."/>
            <person name="Karlsson R."/>
            <person name="Svensson-Stadler L."/>
            <person name="Chun J."/>
            <person name="Moore E."/>
        </authorList>
    </citation>
    <scope>NUCLEOTIDE SEQUENCE [LARGE SCALE GENOMIC DNA]</scope>
    <source>
        <strain evidence="4 7">CCUG 51522</strain>
    </source>
</reference>
<dbReference type="InterPro" id="IPR027417">
    <property type="entry name" value="P-loop_NTPase"/>
</dbReference>
<dbReference type="InterPro" id="IPR001867">
    <property type="entry name" value="OmpR/PhoB-type_DNA-bd"/>
</dbReference>
<dbReference type="AlphaFoldDB" id="A0A0J6KBB1"/>
<organism evidence="5 6">
    <name type="scientific">Pseudomonas lini</name>
    <dbReference type="NCBI Taxonomy" id="163011"/>
    <lineage>
        <taxon>Bacteria</taxon>
        <taxon>Pseudomonadati</taxon>
        <taxon>Pseudomonadota</taxon>
        <taxon>Gammaproteobacteria</taxon>
        <taxon>Pseudomonadales</taxon>
        <taxon>Pseudomonadaceae</taxon>
        <taxon>Pseudomonas</taxon>
    </lineage>
</organism>
<protein>
    <submittedName>
        <fullName evidence="4">AAA family ATPase</fullName>
    </submittedName>
    <submittedName>
        <fullName evidence="5">Predicted ATPase</fullName>
    </submittedName>
</protein>
<dbReference type="EMBL" id="LT629746">
    <property type="protein sequence ID" value="SDT51667.1"/>
    <property type="molecule type" value="Genomic_DNA"/>
</dbReference>
<reference evidence="6" key="1">
    <citation type="submission" date="2016-10" db="EMBL/GenBank/DDBJ databases">
        <authorList>
            <person name="Varghese N."/>
            <person name="Submissions S."/>
        </authorList>
    </citation>
    <scope>NUCLEOTIDE SEQUENCE [LARGE SCALE GENOMIC DNA]</scope>
    <source>
        <strain evidence="6">BS3782</strain>
    </source>
</reference>
<dbReference type="EMBL" id="VZPO01000006">
    <property type="protein sequence ID" value="KAB0503611.1"/>
    <property type="molecule type" value="Genomic_DNA"/>
</dbReference>
<dbReference type="GO" id="GO:0016887">
    <property type="term" value="F:ATP hydrolysis activity"/>
    <property type="evidence" value="ECO:0007669"/>
    <property type="project" value="InterPro"/>
</dbReference>
<evidence type="ECO:0000313" key="6">
    <source>
        <dbReference type="Proteomes" id="UP000182814"/>
    </source>
</evidence>
<dbReference type="InterPro" id="IPR003593">
    <property type="entry name" value="AAA+_ATPase"/>
</dbReference>
<evidence type="ECO:0000256" key="2">
    <source>
        <dbReference type="PROSITE-ProRule" id="PRU01091"/>
    </source>
</evidence>
<sequence>MTLSPEQAIHFGPYRIYPGQRLVMEADQPLRLGRRAMDILLILLEHAGQVVSKQQLIARVWPKSVVEDINLRVHMAALRKALGDGQAGQRYIVTVAQRGYSFVAPFSVEHVEQSPKSAANGPSRHNLPIRRTRMIGRQALVDSLMAQLARQRFITLVGPGGIGKTTVALRVAEQLIGRYRDGIRLLDLAPINDPSMITTHLAALLNLSLHDAEPMNGLARLLRERQMLLVIDNCEHLIDAIALLSESILRAAPQVHILATSRESLRAEGEFVQRLESLDCPPPIAVLDRAQALTFSALQLFVERAMASHDCFELSEAELPLAIEICRRLDGIPLAIELAAAQVGSLGLSGLLSQLQGSFRLLTQGCQTNFGRHQTLRATLDWSFELLSACEQTCLRRLSLFRGGFTLESAAAVIVGQHIEPGMVFSSITQLVAKSLLNVEVGDEEVFYRLLDTTRGYALEKLAQAQELPDTRQRHAERCLVLMQQAQNDWEQISSERWTERYARSLGDIRSALDWGLNAQGPQPLAIRLAATSTPLWQELSLLKEHGVYVRKALALLEATHQPCPRVTITLKLALGSSCYHTLGSSAEAVEAFVSAKHLAERCNDVAGQLKAISGHLAVDLSCGHYQQALEQSRQFERLGLHGDAVLALSTQRLRVLALHFAGDQPLARENVEQVIQCLAQSGHLNRFSYCFGVHYDQSVAALTILARILWLQGHPEKAWRTARQALDIAMQINHGTSICYTLALAGCLIAHYNGDTPVARELLNLLLEQAKKHSVLLFYTWAKHYAQVIDVAQMPASPRPDTGLIKEIMVTLDSRFIDDALLERAENGAAGWSTAEILRARADALLAGDCPSSIGAAEAVLLKALAVAKTQGALAWELRSATSLAQLWQRQGHFRQAHELLAPIYQRFTEGFATPDLTKVRRLLDELQRDLPD</sequence>
<dbReference type="SUPFAM" id="SSF48452">
    <property type="entry name" value="TPR-like"/>
    <property type="match status" value="1"/>
</dbReference>
<dbReference type="CDD" id="cd00383">
    <property type="entry name" value="trans_reg_C"/>
    <property type="match status" value="1"/>
</dbReference>
<keyword evidence="1 2" id="KW-0238">DNA-binding</keyword>
<evidence type="ECO:0000259" key="3">
    <source>
        <dbReference type="PROSITE" id="PS51755"/>
    </source>
</evidence>
<dbReference type="PRINTS" id="PR00364">
    <property type="entry name" value="DISEASERSIST"/>
</dbReference>
<dbReference type="Pfam" id="PF25872">
    <property type="entry name" value="HTH_77"/>
    <property type="match status" value="1"/>
</dbReference>
<name>A0A0J6KBB1_9PSED</name>
<evidence type="ECO:0000313" key="4">
    <source>
        <dbReference type="EMBL" id="KAB0503611.1"/>
    </source>
</evidence>
<reference evidence="5" key="2">
    <citation type="submission" date="2016-10" db="EMBL/GenBank/DDBJ databases">
        <authorList>
            <person name="de Groot N.N."/>
        </authorList>
    </citation>
    <scope>NUCLEOTIDE SEQUENCE [LARGE SCALE GENOMIC DNA]</scope>
    <source>
        <strain evidence="5">BS3782</strain>
    </source>
</reference>
<keyword evidence="6" id="KW-1185">Reference proteome</keyword>
<dbReference type="Proteomes" id="UP000434925">
    <property type="component" value="Unassembled WGS sequence"/>
</dbReference>
<dbReference type="PATRIC" id="fig|163011.3.peg.3201"/>
<evidence type="ECO:0000313" key="5">
    <source>
        <dbReference type="EMBL" id="SDT51667.1"/>
    </source>
</evidence>
<proteinExistence type="predicted"/>
<dbReference type="RefSeq" id="WP_048395015.1">
    <property type="nucleotide sequence ID" value="NZ_JYLB01000003.1"/>
</dbReference>
<evidence type="ECO:0000313" key="7">
    <source>
        <dbReference type="Proteomes" id="UP000434925"/>
    </source>
</evidence>
<gene>
    <name evidence="4" type="ORF">F7R14_17855</name>
    <name evidence="5" type="ORF">SAMN04490191_4900</name>
</gene>
<dbReference type="PROSITE" id="PS51755">
    <property type="entry name" value="OMPR_PHOB"/>
    <property type="match status" value="1"/>
</dbReference>
<feature type="domain" description="OmpR/PhoB-type" evidence="3">
    <location>
        <begin position="6"/>
        <end position="104"/>
    </location>
</feature>
<feature type="DNA-binding region" description="OmpR/PhoB-type" evidence="2">
    <location>
        <begin position="6"/>
        <end position="104"/>
    </location>
</feature>
<dbReference type="GO" id="GO:0003677">
    <property type="term" value="F:DNA binding"/>
    <property type="evidence" value="ECO:0007669"/>
    <property type="project" value="UniProtKB-UniRule"/>
</dbReference>
<dbReference type="InterPro" id="IPR011990">
    <property type="entry name" value="TPR-like_helical_dom_sf"/>
</dbReference>
<dbReference type="InterPro" id="IPR036388">
    <property type="entry name" value="WH-like_DNA-bd_sf"/>
</dbReference>
<dbReference type="SMART" id="SM00862">
    <property type="entry name" value="Trans_reg_C"/>
    <property type="match status" value="1"/>
</dbReference>
<dbReference type="PANTHER" id="PTHR47691">
    <property type="entry name" value="REGULATOR-RELATED"/>
    <property type="match status" value="1"/>
</dbReference>
<dbReference type="Pfam" id="PF00486">
    <property type="entry name" value="Trans_reg_C"/>
    <property type="match status" value="1"/>
</dbReference>
<dbReference type="InterPro" id="IPR016032">
    <property type="entry name" value="Sig_transdc_resp-reg_C-effctor"/>
</dbReference>
<dbReference type="SUPFAM" id="SSF46894">
    <property type="entry name" value="C-terminal effector domain of the bipartite response regulators"/>
    <property type="match status" value="1"/>
</dbReference>
<dbReference type="PANTHER" id="PTHR47691:SF3">
    <property type="entry name" value="HTH-TYPE TRANSCRIPTIONAL REGULATOR RV0890C-RELATED"/>
    <property type="match status" value="1"/>
</dbReference>